<name>A0AAV1FMB0_XYRNO</name>
<evidence type="ECO:0000313" key="3">
    <source>
        <dbReference type="Proteomes" id="UP001178508"/>
    </source>
</evidence>
<sequence>MFALPGQLGYQLPQLCDLIIVTIGRVDNQLRPPASLVSDVILLLQMESPAWSCPGSRAKPVTRSQHGPDICLGE</sequence>
<dbReference type="EMBL" id="OY660871">
    <property type="protein sequence ID" value="CAJ1062170.1"/>
    <property type="molecule type" value="Genomic_DNA"/>
</dbReference>
<gene>
    <name evidence="2" type="ORF">XNOV1_A042453</name>
</gene>
<accession>A0AAV1FMB0</accession>
<organism evidence="2 3">
    <name type="scientific">Xyrichtys novacula</name>
    <name type="common">Pearly razorfish</name>
    <name type="synonym">Hemipteronotus novacula</name>
    <dbReference type="NCBI Taxonomy" id="13765"/>
    <lineage>
        <taxon>Eukaryota</taxon>
        <taxon>Metazoa</taxon>
        <taxon>Chordata</taxon>
        <taxon>Craniata</taxon>
        <taxon>Vertebrata</taxon>
        <taxon>Euteleostomi</taxon>
        <taxon>Actinopterygii</taxon>
        <taxon>Neopterygii</taxon>
        <taxon>Teleostei</taxon>
        <taxon>Neoteleostei</taxon>
        <taxon>Acanthomorphata</taxon>
        <taxon>Eupercaria</taxon>
        <taxon>Labriformes</taxon>
        <taxon>Labridae</taxon>
        <taxon>Xyrichtys</taxon>
    </lineage>
</organism>
<dbReference type="AlphaFoldDB" id="A0AAV1FMB0"/>
<evidence type="ECO:0000313" key="2">
    <source>
        <dbReference type="EMBL" id="CAJ1062170.1"/>
    </source>
</evidence>
<reference evidence="2" key="1">
    <citation type="submission" date="2023-08" db="EMBL/GenBank/DDBJ databases">
        <authorList>
            <person name="Alioto T."/>
            <person name="Alioto T."/>
            <person name="Gomez Garrido J."/>
        </authorList>
    </citation>
    <scope>NUCLEOTIDE SEQUENCE</scope>
</reference>
<proteinExistence type="predicted"/>
<keyword evidence="3" id="KW-1185">Reference proteome</keyword>
<protein>
    <submittedName>
        <fullName evidence="2">Uncharacterized protein</fullName>
    </submittedName>
</protein>
<evidence type="ECO:0000256" key="1">
    <source>
        <dbReference type="SAM" id="MobiDB-lite"/>
    </source>
</evidence>
<dbReference type="Proteomes" id="UP001178508">
    <property type="component" value="Chromosome 8"/>
</dbReference>
<feature type="region of interest" description="Disordered" evidence="1">
    <location>
        <begin position="55"/>
        <end position="74"/>
    </location>
</feature>